<dbReference type="FunFam" id="2.130.10.10:FF:000203">
    <property type="entry name" value="WD repeat domain 1"/>
    <property type="match status" value="1"/>
</dbReference>
<proteinExistence type="inferred from homology"/>
<evidence type="ECO:0000256" key="3">
    <source>
        <dbReference type="ARBA" id="ARBA00022574"/>
    </source>
</evidence>
<dbReference type="InterPro" id="IPR011045">
    <property type="entry name" value="N2O_reductase_N"/>
</dbReference>
<dbReference type="CDD" id="cd00200">
    <property type="entry name" value="WD40"/>
    <property type="match status" value="1"/>
</dbReference>
<name>A0A8T0B273_SILME</name>
<evidence type="ECO:0000256" key="2">
    <source>
        <dbReference type="ARBA" id="ARBA00022490"/>
    </source>
</evidence>
<dbReference type="GO" id="GO:0040011">
    <property type="term" value="P:locomotion"/>
    <property type="evidence" value="ECO:0007669"/>
    <property type="project" value="TreeGrafter"/>
</dbReference>
<feature type="repeat" description="WD" evidence="8">
    <location>
        <begin position="230"/>
        <end position="271"/>
    </location>
</feature>
<evidence type="ECO:0008006" key="11">
    <source>
        <dbReference type="Google" id="ProtNLM"/>
    </source>
</evidence>
<dbReference type="GO" id="GO:0051015">
    <property type="term" value="F:actin filament binding"/>
    <property type="evidence" value="ECO:0007669"/>
    <property type="project" value="TreeGrafter"/>
</dbReference>
<keyword evidence="4" id="KW-0677">Repeat</keyword>
<feature type="repeat" description="WD" evidence="8">
    <location>
        <begin position="185"/>
        <end position="226"/>
    </location>
</feature>
<comment type="similarity">
    <text evidence="7">Belongs to the WD repeat AIP1 family.</text>
</comment>
<dbReference type="GO" id="GO:0045214">
    <property type="term" value="P:sarcomere organization"/>
    <property type="evidence" value="ECO:0007669"/>
    <property type="project" value="TreeGrafter"/>
</dbReference>
<dbReference type="PROSITE" id="PS50294">
    <property type="entry name" value="WD_REPEATS_REGION"/>
    <property type="match status" value="4"/>
</dbReference>
<organism evidence="9 10">
    <name type="scientific">Silurus meridionalis</name>
    <name type="common">Southern catfish</name>
    <name type="synonym">Silurus soldatovi meridionalis</name>
    <dbReference type="NCBI Taxonomy" id="175797"/>
    <lineage>
        <taxon>Eukaryota</taxon>
        <taxon>Metazoa</taxon>
        <taxon>Chordata</taxon>
        <taxon>Craniata</taxon>
        <taxon>Vertebrata</taxon>
        <taxon>Euteleostomi</taxon>
        <taxon>Actinopterygii</taxon>
        <taxon>Neopterygii</taxon>
        <taxon>Teleostei</taxon>
        <taxon>Ostariophysi</taxon>
        <taxon>Siluriformes</taxon>
        <taxon>Siluridae</taxon>
        <taxon>Silurus</taxon>
    </lineage>
</organism>
<dbReference type="SUPFAM" id="SSF50960">
    <property type="entry name" value="TolB, C-terminal domain"/>
    <property type="match status" value="1"/>
</dbReference>
<dbReference type="FunFam" id="2.130.10.10:FF:000097">
    <property type="entry name" value="WD repeat domain 1"/>
    <property type="match status" value="1"/>
</dbReference>
<dbReference type="Pfam" id="PF00400">
    <property type="entry name" value="WD40"/>
    <property type="match status" value="6"/>
</dbReference>
<dbReference type="Proteomes" id="UP000606274">
    <property type="component" value="Unassembled WGS sequence"/>
</dbReference>
<comment type="subcellular location">
    <subcellularLocation>
        <location evidence="1">Cytoplasm</location>
        <location evidence="1">Cytoskeleton</location>
    </subcellularLocation>
</comment>
<dbReference type="InterPro" id="IPR001680">
    <property type="entry name" value="WD40_rpt"/>
</dbReference>
<evidence type="ECO:0000256" key="1">
    <source>
        <dbReference type="ARBA" id="ARBA00004245"/>
    </source>
</evidence>
<dbReference type="GO" id="GO:0030042">
    <property type="term" value="P:actin filament depolymerization"/>
    <property type="evidence" value="ECO:0007669"/>
    <property type="project" value="TreeGrafter"/>
</dbReference>
<keyword evidence="10" id="KW-1185">Reference proteome</keyword>
<dbReference type="InterPro" id="IPR015943">
    <property type="entry name" value="WD40/YVTN_repeat-like_dom_sf"/>
</dbReference>
<keyword evidence="2" id="KW-0963">Cytoplasm</keyword>
<dbReference type="PRINTS" id="PR00320">
    <property type="entry name" value="GPROTEINBRPT"/>
</dbReference>
<accession>A0A8T0B273</accession>
<evidence type="ECO:0000313" key="10">
    <source>
        <dbReference type="Proteomes" id="UP000606274"/>
    </source>
</evidence>
<dbReference type="PANTHER" id="PTHR19856:SF0">
    <property type="entry name" value="WD REPEAT-CONTAINING PROTEIN 1"/>
    <property type="match status" value="1"/>
</dbReference>
<evidence type="ECO:0000256" key="5">
    <source>
        <dbReference type="ARBA" id="ARBA00023203"/>
    </source>
</evidence>
<dbReference type="EMBL" id="JABFDY010000014">
    <property type="protein sequence ID" value="KAF7698327.1"/>
    <property type="molecule type" value="Genomic_DNA"/>
</dbReference>
<dbReference type="PANTHER" id="PTHR19856">
    <property type="entry name" value="WD-REPEATCONTAINING PROTEIN WDR1"/>
    <property type="match status" value="1"/>
</dbReference>
<protein>
    <recommendedName>
        <fullName evidence="11">WD repeat-containing protein 1</fullName>
    </recommendedName>
</protein>
<evidence type="ECO:0000256" key="8">
    <source>
        <dbReference type="PROSITE-ProRule" id="PRU00221"/>
    </source>
</evidence>
<feature type="repeat" description="WD" evidence="8">
    <location>
        <begin position="54"/>
        <end position="95"/>
    </location>
</feature>
<dbReference type="InterPro" id="IPR020472">
    <property type="entry name" value="WD40_PAC1"/>
</dbReference>
<feature type="repeat" description="WD" evidence="8">
    <location>
        <begin position="541"/>
        <end position="582"/>
    </location>
</feature>
<dbReference type="AlphaFoldDB" id="A0A8T0B273"/>
<evidence type="ECO:0000256" key="7">
    <source>
        <dbReference type="ARBA" id="ARBA00038366"/>
    </source>
</evidence>
<dbReference type="InterPro" id="IPR019775">
    <property type="entry name" value="WD40_repeat_CS"/>
</dbReference>
<evidence type="ECO:0000313" key="9">
    <source>
        <dbReference type="EMBL" id="KAF7698327.1"/>
    </source>
</evidence>
<dbReference type="PROSITE" id="PS00678">
    <property type="entry name" value="WD_REPEATS_1"/>
    <property type="match status" value="1"/>
</dbReference>
<gene>
    <name evidence="9" type="ORF">HF521_004837</name>
</gene>
<sequence>MSYELKHLFASLPQMERGVAKVIGGDPKGNNFLYTNGKSVIIRNIDNPAIADVYTEHPHQVIVAKYAPSGFYIASGDVSGKIRIWDTTQKEHLLKYEYQPFGGKIKDITWTEDSKRIAVVGEGREKFGAVFLWDSGSSVGELVGHSKIINSVDLKQTRPYRLVTGSDDNCTTFFEGPPFKFKGTTSLHSRFVNCVRFSPDGNRFVSAGADGQIFIFDGKTAEHLGSLGGDKAHDGGVYAVSWSSDSTQLISASGDKTVKLWDVASGTAVTTFKLGNDVLDQQLGCLWQKNHLLSISLSGYINYLDKSNPNRPIRTVKGHSKSIQCVTVHKDDGKNIIYSGSHDGHINILFTHTESEADDPHEQTFSGENDALSGKGHTNSVGRLVVDESAQLVSCSMDDTVRFSDLHKKEYSASDVVKMDTQPKSVSVGAGGLAVAVCIGQVVLLKDKKKVFTLDNLGYEPEVGAMHPGGGTVAVGGADGKVYLYSVQGNTLKDDGKVLDTNGPVTDLRYSKDGAFLAASNEKKIIVVYAVTDGYQVKSEYYGHHAKVVCLCWSPDNDHFASGGMDMLVYVWSVSDPEKRIKIPDSHRLHHVSGLAWLDERTLVTTSHDACVKQWTIKI</sequence>
<keyword evidence="6" id="KW-0206">Cytoskeleton</keyword>
<comment type="caution">
    <text evidence="9">The sequence shown here is derived from an EMBL/GenBank/DDBJ whole genome shotgun (WGS) entry which is preliminary data.</text>
</comment>
<dbReference type="SUPFAM" id="SSF50974">
    <property type="entry name" value="Nitrous oxide reductase, N-terminal domain"/>
    <property type="match status" value="1"/>
</dbReference>
<keyword evidence="3 8" id="KW-0853">WD repeat</keyword>
<reference evidence="9" key="1">
    <citation type="submission" date="2020-08" db="EMBL/GenBank/DDBJ databases">
        <title>Chromosome-level assembly of Southern catfish (Silurus meridionalis) provides insights into visual adaptation to the nocturnal and benthic lifestyles.</title>
        <authorList>
            <person name="Zhang Y."/>
            <person name="Wang D."/>
            <person name="Peng Z."/>
        </authorList>
    </citation>
    <scope>NUCLEOTIDE SEQUENCE</scope>
    <source>
        <strain evidence="9">SWU-2019-XX</strain>
        <tissue evidence="9">Muscle</tissue>
    </source>
</reference>
<dbReference type="GO" id="GO:0030864">
    <property type="term" value="C:cortical actin cytoskeleton"/>
    <property type="evidence" value="ECO:0007669"/>
    <property type="project" value="TreeGrafter"/>
</dbReference>
<dbReference type="PROSITE" id="PS50082">
    <property type="entry name" value="WD_REPEATS_2"/>
    <property type="match status" value="4"/>
</dbReference>
<evidence type="ECO:0000256" key="6">
    <source>
        <dbReference type="ARBA" id="ARBA00023212"/>
    </source>
</evidence>
<evidence type="ECO:0000256" key="4">
    <source>
        <dbReference type="ARBA" id="ARBA00022737"/>
    </source>
</evidence>
<dbReference type="SMART" id="SM00320">
    <property type="entry name" value="WD40"/>
    <property type="match status" value="11"/>
</dbReference>
<keyword evidence="5" id="KW-0009">Actin-binding</keyword>
<dbReference type="Gene3D" id="2.130.10.10">
    <property type="entry name" value="YVTN repeat-like/Quinoprotein amine dehydrogenase"/>
    <property type="match status" value="2"/>
</dbReference>